<evidence type="ECO:0000313" key="4">
    <source>
        <dbReference type="Proteomes" id="UP000808388"/>
    </source>
</evidence>
<evidence type="ECO:0000259" key="2">
    <source>
        <dbReference type="Pfam" id="PF02481"/>
    </source>
</evidence>
<organism evidence="3 4">
    <name type="scientific">Candidatus Sungiibacteriota bacterium</name>
    <dbReference type="NCBI Taxonomy" id="2750080"/>
    <lineage>
        <taxon>Bacteria</taxon>
        <taxon>Candidatus Sungiibacteriota</taxon>
    </lineage>
</organism>
<proteinExistence type="inferred from homology"/>
<dbReference type="Pfam" id="PF02481">
    <property type="entry name" value="DNA_processg_A"/>
    <property type="match status" value="1"/>
</dbReference>
<accession>A0A9D6LTD1</accession>
<dbReference type="PANTHER" id="PTHR43022:SF1">
    <property type="entry name" value="PROTEIN SMF"/>
    <property type="match status" value="1"/>
</dbReference>
<dbReference type="InterPro" id="IPR057666">
    <property type="entry name" value="DrpA_SLOG"/>
</dbReference>
<sequence length="340" mass="36734">MDKSITYLHALHLAGKGEPKTLLKNLGQYDSPEAAWEHLKVATINPDDEFKKLERLDIWAISKDSLHYPPLLRETHDAPVILYGRGVIDPDQFFLAMVGTRKPTEYGKTVAKNFAADFAQAGISIVSGGAYGIDKESHAGALRSGGKTIMVIGSGLDRASFYPGAHWNLAEEIVQNGGAVISEYPPGTKVLQHHFPERNRIIAGMSRGLIVVEAQMKSGASITARLAVSENRDVFVVPGSIYSPTSDLPNSLLKEGAAPLLAPSDLLEAYGFKLLAEAKGETFGEFETVIIEALRNPCTLDDLSREVKGGIHALQSSLTALELAGKIMEIEPGRYQVIGS</sequence>
<dbReference type="EMBL" id="JACQCQ010000012">
    <property type="protein sequence ID" value="MBI3627736.1"/>
    <property type="molecule type" value="Genomic_DNA"/>
</dbReference>
<feature type="domain" description="Smf/DprA SLOG" evidence="2">
    <location>
        <begin position="62"/>
        <end position="270"/>
    </location>
</feature>
<comment type="caution">
    <text evidence="3">The sequence shown here is derived from an EMBL/GenBank/DDBJ whole genome shotgun (WGS) entry which is preliminary data.</text>
</comment>
<dbReference type="AlphaFoldDB" id="A0A9D6LTD1"/>
<dbReference type="InterPro" id="IPR003488">
    <property type="entry name" value="DprA"/>
</dbReference>
<evidence type="ECO:0000313" key="3">
    <source>
        <dbReference type="EMBL" id="MBI3627736.1"/>
    </source>
</evidence>
<reference evidence="3" key="1">
    <citation type="submission" date="2020-07" db="EMBL/GenBank/DDBJ databases">
        <title>Huge and variable diversity of episymbiotic CPR bacteria and DPANN archaea in groundwater ecosystems.</title>
        <authorList>
            <person name="He C.Y."/>
            <person name="Keren R."/>
            <person name="Whittaker M."/>
            <person name="Farag I.F."/>
            <person name="Doudna J."/>
            <person name="Cate J.H.D."/>
            <person name="Banfield J.F."/>
        </authorList>
    </citation>
    <scope>NUCLEOTIDE SEQUENCE</scope>
    <source>
        <strain evidence="3">NC_groundwater_972_Pr1_S-0.2um_49_27</strain>
    </source>
</reference>
<gene>
    <name evidence="3" type="primary">dprA</name>
    <name evidence="3" type="ORF">HY220_03280</name>
</gene>
<dbReference type="Gene3D" id="3.40.50.450">
    <property type="match status" value="1"/>
</dbReference>
<dbReference type="GO" id="GO:0009294">
    <property type="term" value="P:DNA-mediated transformation"/>
    <property type="evidence" value="ECO:0007669"/>
    <property type="project" value="InterPro"/>
</dbReference>
<evidence type="ECO:0000256" key="1">
    <source>
        <dbReference type="ARBA" id="ARBA00006525"/>
    </source>
</evidence>
<dbReference type="Proteomes" id="UP000808388">
    <property type="component" value="Unassembled WGS sequence"/>
</dbReference>
<name>A0A9D6LTD1_9BACT</name>
<dbReference type="PANTHER" id="PTHR43022">
    <property type="entry name" value="PROTEIN SMF"/>
    <property type="match status" value="1"/>
</dbReference>
<comment type="similarity">
    <text evidence="1">Belongs to the DprA/Smf family.</text>
</comment>
<dbReference type="NCBIfam" id="TIGR00732">
    <property type="entry name" value="dprA"/>
    <property type="match status" value="1"/>
</dbReference>
<protein>
    <submittedName>
        <fullName evidence="3">DNA-protecting protein DprA</fullName>
    </submittedName>
</protein>
<dbReference type="SUPFAM" id="SSF102405">
    <property type="entry name" value="MCP/YpsA-like"/>
    <property type="match status" value="1"/>
</dbReference>